<proteinExistence type="predicted"/>
<dbReference type="InterPro" id="IPR013766">
    <property type="entry name" value="Thioredoxin_domain"/>
</dbReference>
<keyword evidence="3" id="KW-0802">TPR repeat</keyword>
<gene>
    <name evidence="6" type="ORF">EHQ30_10345</name>
</gene>
<dbReference type="Gene3D" id="3.40.30.10">
    <property type="entry name" value="Glutaredoxin"/>
    <property type="match status" value="1"/>
</dbReference>
<dbReference type="PROSITE" id="PS00194">
    <property type="entry name" value="THIOREDOXIN_1"/>
    <property type="match status" value="1"/>
</dbReference>
<protein>
    <submittedName>
        <fullName evidence="6">DUF255 domain-containing protein</fullName>
    </submittedName>
</protein>
<feature type="domain" description="Thioredoxin" evidence="5">
    <location>
        <begin position="6"/>
        <end position="129"/>
    </location>
</feature>
<evidence type="ECO:0000256" key="1">
    <source>
        <dbReference type="ARBA" id="ARBA00022729"/>
    </source>
</evidence>
<dbReference type="Pfam" id="PF13098">
    <property type="entry name" value="Thioredoxin_2"/>
    <property type="match status" value="1"/>
</dbReference>
<dbReference type="Gene3D" id="1.25.40.10">
    <property type="entry name" value="Tetratricopeptide repeat domain"/>
    <property type="match status" value="1"/>
</dbReference>
<dbReference type="InterPro" id="IPR012336">
    <property type="entry name" value="Thioredoxin-like_fold"/>
</dbReference>
<dbReference type="PROSITE" id="PS50005">
    <property type="entry name" value="TPR"/>
    <property type="match status" value="1"/>
</dbReference>
<dbReference type="InterPro" id="IPR019734">
    <property type="entry name" value="TPR_rpt"/>
</dbReference>
<evidence type="ECO:0000313" key="7">
    <source>
        <dbReference type="Proteomes" id="UP000297891"/>
    </source>
</evidence>
<dbReference type="SUPFAM" id="SSF48452">
    <property type="entry name" value="TPR-like"/>
    <property type="match status" value="1"/>
</dbReference>
<comment type="caution">
    <text evidence="6">The sequence shown here is derived from an EMBL/GenBank/DDBJ whole genome shotgun (WGS) entry which is preliminary data.</text>
</comment>
<dbReference type="InterPro" id="IPR036249">
    <property type="entry name" value="Thioredoxin-like_sf"/>
</dbReference>
<dbReference type="InterPro" id="IPR051099">
    <property type="entry name" value="AGR/TXD"/>
</dbReference>
<dbReference type="GO" id="GO:0006950">
    <property type="term" value="P:response to stress"/>
    <property type="evidence" value="ECO:0007669"/>
    <property type="project" value="UniProtKB-ARBA"/>
</dbReference>
<feature type="repeat" description="TPR" evidence="3">
    <location>
        <begin position="148"/>
        <end position="181"/>
    </location>
</feature>
<dbReference type="OrthoDB" id="9811036at2"/>
<reference evidence="6" key="1">
    <citation type="journal article" date="2019" name="PLoS Negl. Trop. Dis.">
        <title>Revisiting the worldwide diversity of Leptospira species in the environment.</title>
        <authorList>
            <person name="Vincent A.T."/>
            <person name="Schiettekatte O."/>
            <person name="Bourhy P."/>
            <person name="Veyrier F.J."/>
            <person name="Picardeau M."/>
        </authorList>
    </citation>
    <scope>NUCLEOTIDE SEQUENCE [LARGE SCALE GENOMIC DNA]</scope>
    <source>
        <strain evidence="6">201800277</strain>
    </source>
</reference>
<dbReference type="Proteomes" id="UP000297891">
    <property type="component" value="Unassembled WGS sequence"/>
</dbReference>
<dbReference type="EMBL" id="RQFP01000001">
    <property type="protein sequence ID" value="TGK96963.1"/>
    <property type="molecule type" value="Genomic_DNA"/>
</dbReference>
<keyword evidence="2" id="KW-0676">Redox-active center</keyword>
<dbReference type="PANTHER" id="PTHR15337">
    <property type="entry name" value="ANTERIOR GRADIENT PROTEIN-RELATED"/>
    <property type="match status" value="1"/>
</dbReference>
<keyword evidence="7" id="KW-1185">Reference proteome</keyword>
<evidence type="ECO:0000256" key="2">
    <source>
        <dbReference type="ARBA" id="ARBA00023284"/>
    </source>
</evidence>
<dbReference type="InterPro" id="IPR017937">
    <property type="entry name" value="Thioredoxin_CS"/>
</dbReference>
<dbReference type="PANTHER" id="PTHR15337:SF11">
    <property type="entry name" value="THIOREDOXIN DOMAIN-CONTAINING PROTEIN"/>
    <property type="match status" value="1"/>
</dbReference>
<dbReference type="SUPFAM" id="SSF52833">
    <property type="entry name" value="Thioredoxin-like"/>
    <property type="match status" value="1"/>
</dbReference>
<evidence type="ECO:0000256" key="4">
    <source>
        <dbReference type="SAM" id="SignalP"/>
    </source>
</evidence>
<name>A0A2M9XZJ6_9LEPT</name>
<keyword evidence="1 4" id="KW-0732">Signal</keyword>
<evidence type="ECO:0000256" key="3">
    <source>
        <dbReference type="PROSITE-ProRule" id="PRU00339"/>
    </source>
</evidence>
<dbReference type="AlphaFoldDB" id="A0A2M9XZJ6"/>
<feature type="chain" id="PRO_5044383702" evidence="4">
    <location>
        <begin position="20"/>
        <end position="273"/>
    </location>
</feature>
<dbReference type="InterPro" id="IPR011990">
    <property type="entry name" value="TPR-like_helical_dom_sf"/>
</dbReference>
<accession>A0A2M9XZJ6</accession>
<evidence type="ECO:0000313" key="6">
    <source>
        <dbReference type="EMBL" id="TGK96963.1"/>
    </source>
</evidence>
<organism evidence="6 7">
    <name type="scientific">Leptospira brenneri</name>
    <dbReference type="NCBI Taxonomy" id="2023182"/>
    <lineage>
        <taxon>Bacteria</taxon>
        <taxon>Pseudomonadati</taxon>
        <taxon>Spirochaetota</taxon>
        <taxon>Spirochaetia</taxon>
        <taxon>Leptospirales</taxon>
        <taxon>Leptospiraceae</taxon>
        <taxon>Leptospira</taxon>
    </lineage>
</organism>
<evidence type="ECO:0000259" key="5">
    <source>
        <dbReference type="PROSITE" id="PS51352"/>
    </source>
</evidence>
<feature type="signal peptide" evidence="4">
    <location>
        <begin position="1"/>
        <end position="19"/>
    </location>
</feature>
<dbReference type="PROSITE" id="PS51352">
    <property type="entry name" value="THIOREDOXIN_2"/>
    <property type="match status" value="1"/>
</dbReference>
<sequence length="273" mass="31256">MVRKILPICFLLLSTSLFSESPWGSSIQKGFETAKQDKKFIIVDVFADWCTYCLVLEKEIFPDPEVNKVLDSFVKVRLDGEEFPNLRKKYNIEGYPTILFLDGDGNYVTKIAGLATKEDILGVTRRILQEPNIESYLKTELRRNVNSPDIHFRLGLLYFQNKEFEKAEIQFTETVQKSKTLPVLKENAQFNLNLVKSIHGPKESAVKAWKEFLETYPTSNRKTTAKLYYGLTLKDSGESKLAKSILTEIKPQLTSDSDKSMCNEALSEIERGF</sequence>
<dbReference type="RefSeq" id="WP_100791398.1">
    <property type="nucleotide sequence ID" value="NZ_NPDQ01000006.1"/>
</dbReference>